<dbReference type="PROSITE" id="PS00092">
    <property type="entry name" value="N6_MTASE"/>
    <property type="match status" value="1"/>
</dbReference>
<comment type="caution">
    <text evidence="7">The sequence shown here is derived from an EMBL/GenBank/DDBJ whole genome shotgun (WGS) entry which is preliminary data.</text>
</comment>
<dbReference type="InterPro" id="IPR047939">
    <property type="entry name" value="BREX_1_PglX"/>
</dbReference>
<evidence type="ECO:0000256" key="1">
    <source>
        <dbReference type="ARBA" id="ARBA00011900"/>
    </source>
</evidence>
<dbReference type="EC" id="2.1.1.72" evidence="1"/>
<comment type="catalytic activity">
    <reaction evidence="5">
        <text>a 2'-deoxyadenosine in DNA + S-adenosyl-L-methionine = an N(6)-methyl-2'-deoxyadenosine in DNA + S-adenosyl-L-homocysteine + H(+)</text>
        <dbReference type="Rhea" id="RHEA:15197"/>
        <dbReference type="Rhea" id="RHEA-COMP:12418"/>
        <dbReference type="Rhea" id="RHEA-COMP:12419"/>
        <dbReference type="ChEBI" id="CHEBI:15378"/>
        <dbReference type="ChEBI" id="CHEBI:57856"/>
        <dbReference type="ChEBI" id="CHEBI:59789"/>
        <dbReference type="ChEBI" id="CHEBI:90615"/>
        <dbReference type="ChEBI" id="CHEBI:90616"/>
        <dbReference type="EC" id="2.1.1.72"/>
    </reaction>
</comment>
<evidence type="ECO:0000256" key="5">
    <source>
        <dbReference type="ARBA" id="ARBA00047942"/>
    </source>
</evidence>
<reference evidence="7" key="1">
    <citation type="submission" date="2021-01" db="EMBL/GenBank/DDBJ databases">
        <title>Whole genome shotgun sequence of Actinoplanes capillaceus NBRC 16408.</title>
        <authorList>
            <person name="Komaki H."/>
            <person name="Tamura T."/>
        </authorList>
    </citation>
    <scope>NUCLEOTIDE SEQUENCE [LARGE SCALE GENOMIC DNA]</scope>
    <source>
        <strain evidence="7">NBRC 16408</strain>
    </source>
</reference>
<evidence type="ECO:0000256" key="4">
    <source>
        <dbReference type="ARBA" id="ARBA00022691"/>
    </source>
</evidence>
<evidence type="ECO:0000256" key="2">
    <source>
        <dbReference type="ARBA" id="ARBA00022603"/>
    </source>
</evidence>
<dbReference type="InterPro" id="IPR002052">
    <property type="entry name" value="DNA_methylase_N6_adenine_CS"/>
</dbReference>
<dbReference type="Pfam" id="PF07669">
    <property type="entry name" value="Eco57I"/>
    <property type="match status" value="1"/>
</dbReference>
<dbReference type="Gene3D" id="3.40.50.150">
    <property type="entry name" value="Vaccinia Virus protein VP39"/>
    <property type="match status" value="1"/>
</dbReference>
<keyword evidence="4" id="KW-0949">S-adenosyl-L-methionine</keyword>
<proteinExistence type="predicted"/>
<keyword evidence="3" id="KW-0808">Transferase</keyword>
<dbReference type="InterPro" id="IPR011639">
    <property type="entry name" value="MethylTrfase_TaqI-like_dom"/>
</dbReference>
<dbReference type="InterPro" id="IPR050953">
    <property type="entry name" value="N4_N6_ade-DNA_methylase"/>
</dbReference>
<dbReference type="PRINTS" id="PR00507">
    <property type="entry name" value="N12N6MTFRASE"/>
</dbReference>
<evidence type="ECO:0000313" key="7">
    <source>
        <dbReference type="EMBL" id="GID48495.1"/>
    </source>
</evidence>
<dbReference type="PANTHER" id="PTHR33841:SF1">
    <property type="entry name" value="DNA METHYLTRANSFERASE A"/>
    <property type="match status" value="1"/>
</dbReference>
<evidence type="ECO:0000259" key="6">
    <source>
        <dbReference type="Pfam" id="PF07669"/>
    </source>
</evidence>
<organism evidence="7">
    <name type="scientific">Actinoplanes campanulatus</name>
    <dbReference type="NCBI Taxonomy" id="113559"/>
    <lineage>
        <taxon>Bacteria</taxon>
        <taxon>Bacillati</taxon>
        <taxon>Actinomycetota</taxon>
        <taxon>Actinomycetes</taxon>
        <taxon>Micromonosporales</taxon>
        <taxon>Micromonosporaceae</taxon>
        <taxon>Actinoplanes</taxon>
    </lineage>
</organism>
<keyword evidence="2" id="KW-0489">Methyltransferase</keyword>
<dbReference type="PANTHER" id="PTHR33841">
    <property type="entry name" value="DNA METHYLTRANSFERASE YEEA-RELATED"/>
    <property type="match status" value="1"/>
</dbReference>
<feature type="domain" description="Type II methyltransferase M.TaqI-like" evidence="6">
    <location>
        <begin position="216"/>
        <end position="409"/>
    </location>
</feature>
<gene>
    <name evidence="7" type="ORF">Aca07nite_57700</name>
</gene>
<evidence type="ECO:0000256" key="3">
    <source>
        <dbReference type="ARBA" id="ARBA00022679"/>
    </source>
</evidence>
<sequence>MTDVARLRGLAIWARGVLIGAGATDPAARACFMRVVARRFADVNGVDLPSWPFPGDDGAEAPDLVRVRVAEVLTAEVCRDVEVVGWLYQFFTAGQKDEVFAGFTRNRKAGAAEIPAATQLFTPDWIARYLVENSLGRLWLLNRPSSGLAARMPYLLPLPAGEPSSYAKVTGPEGIRLIDPACGSGHLLTYAFDLLHAIYEEEGYASAEIPGLILAHNLIGVEIDPAAGALAVFALTMKARARGFDGPVTPRIHVLEPVSFTPAEVASLGGDATLWNVFRDAGTLGSLVRPGCVPDPVTVPDPDVRRRVERVRAQAEVLSSRYHVVVANPPYMGHGNMDAVLSAFARREYPDSKSGLCAMFVERCVDLAVPRAFIAMITMQSWMFLRSYAALRTNLLRDRAIVTMAHLGARAFDAIAGEVVATTAFVLANVAQPDLVGGFVRLVEERGEAAMSAAFREAVAGRRTVYAATAGRLGRVPGAPIAYWLPEPMLRAFAVGRPLAATGEPRQGLATADNGRFVRLWHEVSADRTGFGMSRAEAAASGRTWFPYNKGGDFRRWYGNQEFVVNWRGDGAEIRSFGAERGRPRSRAQNTAYYFRPSLSWSKVGTGPPAFRWYPPGFVFDVAGTSIFAAERELLRLAAVCNSTVARDMLAATSPTLNFEVGTLARLPVADVPDRVLADVRELVELHRADWDARETSWGFTTLDLVAGGAGRLGDAVGAAFARDVAAAGRARALETRVNVAVAAAYGLDGEDARVPLERITLSGNPAFRFGAGLAEAEQRSRYARERVADLVSYAVGCMFGRYSLDLPGLILGDQGATLDDFLARVPRPSYRPVVENVLTADEIDDRFREFLRVVFGEENVEENLRFVTATLGVRDLRGYLGRSFYADHVRRYRRRPVYWLFAGPKGALIYLHRYRPSTVAAVLARTGAHEEALAARPPEIDLDDGVKANYARFGTALRPIPGLAAND</sequence>
<protein>
    <recommendedName>
        <fullName evidence="1">site-specific DNA-methyltransferase (adenine-specific)</fullName>
        <ecNumber evidence="1">2.1.1.72</ecNumber>
    </recommendedName>
</protein>
<dbReference type="InterPro" id="IPR029063">
    <property type="entry name" value="SAM-dependent_MTases_sf"/>
</dbReference>
<name>A0ABQ3WQR8_9ACTN</name>
<dbReference type="SUPFAM" id="SSF53335">
    <property type="entry name" value="S-adenosyl-L-methionine-dependent methyltransferases"/>
    <property type="match status" value="1"/>
</dbReference>
<accession>A0ABQ3WQR8</accession>
<dbReference type="EMBL" id="BOMF01000105">
    <property type="protein sequence ID" value="GID48495.1"/>
    <property type="molecule type" value="Genomic_DNA"/>
</dbReference>
<dbReference type="NCBIfam" id="NF033452">
    <property type="entry name" value="BREX_1_MTaseX"/>
    <property type="match status" value="1"/>
</dbReference>